<dbReference type="Proteomes" id="UP001283361">
    <property type="component" value="Unassembled WGS sequence"/>
</dbReference>
<protein>
    <submittedName>
        <fullName evidence="1">Uncharacterized protein</fullName>
    </submittedName>
</protein>
<gene>
    <name evidence="1" type="ORF">RRG08_022529</name>
</gene>
<evidence type="ECO:0000313" key="2">
    <source>
        <dbReference type="Proteomes" id="UP001283361"/>
    </source>
</evidence>
<dbReference type="AlphaFoldDB" id="A0AAE0Z1Z1"/>
<organism evidence="1 2">
    <name type="scientific">Elysia crispata</name>
    <name type="common">lettuce slug</name>
    <dbReference type="NCBI Taxonomy" id="231223"/>
    <lineage>
        <taxon>Eukaryota</taxon>
        <taxon>Metazoa</taxon>
        <taxon>Spiralia</taxon>
        <taxon>Lophotrochozoa</taxon>
        <taxon>Mollusca</taxon>
        <taxon>Gastropoda</taxon>
        <taxon>Heterobranchia</taxon>
        <taxon>Euthyneura</taxon>
        <taxon>Panpulmonata</taxon>
        <taxon>Sacoglossa</taxon>
        <taxon>Placobranchoidea</taxon>
        <taxon>Plakobranchidae</taxon>
        <taxon>Elysia</taxon>
    </lineage>
</organism>
<comment type="caution">
    <text evidence="1">The sequence shown here is derived from an EMBL/GenBank/DDBJ whole genome shotgun (WGS) entry which is preliminary data.</text>
</comment>
<reference evidence="1" key="1">
    <citation type="journal article" date="2023" name="G3 (Bethesda)">
        <title>A reference genome for the long-term kleptoplast-retaining sea slug Elysia crispata morphotype clarki.</title>
        <authorList>
            <person name="Eastman K.E."/>
            <person name="Pendleton A.L."/>
            <person name="Shaikh M.A."/>
            <person name="Suttiyut T."/>
            <person name="Ogas R."/>
            <person name="Tomko P."/>
            <person name="Gavelis G."/>
            <person name="Widhalm J.R."/>
            <person name="Wisecaver J.H."/>
        </authorList>
    </citation>
    <scope>NUCLEOTIDE SEQUENCE</scope>
    <source>
        <strain evidence="1">ECLA1</strain>
    </source>
</reference>
<keyword evidence="2" id="KW-1185">Reference proteome</keyword>
<evidence type="ECO:0000313" key="1">
    <source>
        <dbReference type="EMBL" id="KAK3761125.1"/>
    </source>
</evidence>
<accession>A0AAE0Z1Z1</accession>
<name>A0AAE0Z1Z1_9GAST</name>
<dbReference type="EMBL" id="JAWDGP010004927">
    <property type="protein sequence ID" value="KAK3761125.1"/>
    <property type="molecule type" value="Genomic_DNA"/>
</dbReference>
<sequence length="130" mass="14495">MICFLSLSSPPTVSLFWLTPETDKLQATPTLYRGSSLISSLSEVLSLLTQTYSRLLHQAPFFALNNGFLNGSELEKTKDCRDNSIGWLLFQIVSRIGAKEDLRAISDPAVNSYRETDSLTFLFITVTAQI</sequence>
<proteinExistence type="predicted"/>